<dbReference type="NCBIfam" id="TIGR01214">
    <property type="entry name" value="rmlD"/>
    <property type="match status" value="1"/>
</dbReference>
<dbReference type="SUPFAM" id="SSF51735">
    <property type="entry name" value="NAD(P)-binding Rossmann-fold domains"/>
    <property type="match status" value="1"/>
</dbReference>
<evidence type="ECO:0000313" key="4">
    <source>
        <dbReference type="EMBL" id="RHE40153.1"/>
    </source>
</evidence>
<evidence type="ECO:0000256" key="1">
    <source>
        <dbReference type="ARBA" id="ARBA00010944"/>
    </source>
</evidence>
<comment type="pathway">
    <text evidence="2">Carbohydrate biosynthesis; dTDP-L-rhamnose biosynthesis.</text>
</comment>
<dbReference type="GO" id="GO:0005829">
    <property type="term" value="C:cytosol"/>
    <property type="evidence" value="ECO:0007669"/>
    <property type="project" value="TreeGrafter"/>
</dbReference>
<dbReference type="Pfam" id="PF04321">
    <property type="entry name" value="RmlD_sub_bind"/>
    <property type="match status" value="1"/>
</dbReference>
<dbReference type="CDD" id="cd05254">
    <property type="entry name" value="dTDP_HR_like_SDR_e"/>
    <property type="match status" value="1"/>
</dbReference>
<evidence type="ECO:0000259" key="3">
    <source>
        <dbReference type="Pfam" id="PF04321"/>
    </source>
</evidence>
<dbReference type="InterPro" id="IPR005913">
    <property type="entry name" value="dTDP_dehydrorham_reduct"/>
</dbReference>
<dbReference type="EMBL" id="QSKF01000005">
    <property type="protein sequence ID" value="RHE40153.1"/>
    <property type="molecule type" value="Genomic_DNA"/>
</dbReference>
<dbReference type="Proteomes" id="UP000283745">
    <property type="component" value="Unassembled WGS sequence"/>
</dbReference>
<name>A0A414J6U0_9FIRM</name>
<proteinExistence type="inferred from homology"/>
<evidence type="ECO:0000313" key="5">
    <source>
        <dbReference type="Proteomes" id="UP000283745"/>
    </source>
</evidence>
<gene>
    <name evidence="4" type="primary">rfbD</name>
    <name evidence="4" type="ORF">DW740_07530</name>
</gene>
<accession>A0A414J6U0</accession>
<dbReference type="InterPro" id="IPR036291">
    <property type="entry name" value="NAD(P)-bd_dom_sf"/>
</dbReference>
<dbReference type="GO" id="GO:0008831">
    <property type="term" value="F:dTDP-4-dehydrorhamnose reductase activity"/>
    <property type="evidence" value="ECO:0007669"/>
    <property type="project" value="UniProtKB-EC"/>
</dbReference>
<comment type="similarity">
    <text evidence="1 2">Belongs to the dTDP-4-dehydrorhamnose reductase family.</text>
</comment>
<comment type="function">
    <text evidence="2">Catalyzes the reduction of dTDP-6-deoxy-L-lyxo-4-hexulose to yield dTDP-L-rhamnose.</text>
</comment>
<reference evidence="4 5" key="1">
    <citation type="submission" date="2018-08" db="EMBL/GenBank/DDBJ databases">
        <title>A genome reference for cultivated species of the human gut microbiota.</title>
        <authorList>
            <person name="Zou Y."/>
            <person name="Xue W."/>
            <person name="Luo G."/>
        </authorList>
    </citation>
    <scope>NUCLEOTIDE SEQUENCE [LARGE SCALE GENOMIC DNA]</scope>
    <source>
        <strain evidence="4 5">AM28-23</strain>
    </source>
</reference>
<organism evidence="4 5">
    <name type="scientific">Blautia obeum</name>
    <dbReference type="NCBI Taxonomy" id="40520"/>
    <lineage>
        <taxon>Bacteria</taxon>
        <taxon>Bacillati</taxon>
        <taxon>Bacillota</taxon>
        <taxon>Clostridia</taxon>
        <taxon>Lachnospirales</taxon>
        <taxon>Lachnospiraceae</taxon>
        <taxon>Blautia</taxon>
    </lineage>
</organism>
<dbReference type="PANTHER" id="PTHR10491">
    <property type="entry name" value="DTDP-4-DEHYDRORHAMNOSE REDUCTASE"/>
    <property type="match status" value="1"/>
</dbReference>
<dbReference type="GO" id="GO:0019305">
    <property type="term" value="P:dTDP-rhamnose biosynthetic process"/>
    <property type="evidence" value="ECO:0007669"/>
    <property type="project" value="UniProtKB-UniPathway"/>
</dbReference>
<feature type="domain" description="RmlD-like substrate binding" evidence="3">
    <location>
        <begin position="1"/>
        <end position="281"/>
    </location>
</feature>
<dbReference type="EC" id="1.1.1.133" evidence="2"/>
<protein>
    <recommendedName>
        <fullName evidence="2">dTDP-4-dehydrorhamnose reductase</fullName>
        <ecNumber evidence="2">1.1.1.133</ecNumber>
    </recommendedName>
</protein>
<dbReference type="UniPathway" id="UPA00124"/>
<dbReference type="AlphaFoldDB" id="A0A414J6U0"/>
<evidence type="ECO:0000256" key="2">
    <source>
        <dbReference type="RuleBase" id="RU364082"/>
    </source>
</evidence>
<dbReference type="Gene3D" id="3.90.25.10">
    <property type="entry name" value="UDP-galactose 4-epimerase, domain 1"/>
    <property type="match status" value="1"/>
</dbReference>
<sequence length="282" mass="31731">MKVLVTGVKGQLGYDVMNELAKRGYEGVGVDVAEMDITDSAAVEKVMTEVHPDKVVHCAAWTAVDAAEDNQEVCHRVNVDGTANIAKMCGKLDIPMVYISTDYVFDGQGTRPWEPDDPVVEPLNVYGHSKYEGEVAVEKYAPHYYIVRIAWVFGLNGKNFIKTMLNLGKTHDTLTVVDDQIGTPTYTYDLARLLVDMLEKEEYGKYHATNEGGYISWCDFAKEIFRQAGMDVKVMPVSSAEYPAKAKRPSNSRMEKKKLEEHGFTRLPDWKDALGRYLKEIM</sequence>
<keyword evidence="2 4" id="KW-0560">Oxidoreductase</keyword>
<dbReference type="InterPro" id="IPR029903">
    <property type="entry name" value="RmlD-like-bd"/>
</dbReference>
<dbReference type="Gene3D" id="3.40.50.720">
    <property type="entry name" value="NAD(P)-binding Rossmann-like Domain"/>
    <property type="match status" value="1"/>
</dbReference>
<dbReference type="PANTHER" id="PTHR10491:SF4">
    <property type="entry name" value="METHIONINE ADENOSYLTRANSFERASE 2 SUBUNIT BETA"/>
    <property type="match status" value="1"/>
</dbReference>
<comment type="caution">
    <text evidence="4">The sequence shown here is derived from an EMBL/GenBank/DDBJ whole genome shotgun (WGS) entry which is preliminary data.</text>
</comment>
<dbReference type="RefSeq" id="WP_015543316.1">
    <property type="nucleotide sequence ID" value="NZ_CABJFK010000005.1"/>
</dbReference>
<keyword evidence="2" id="KW-0521">NADP</keyword>